<evidence type="ECO:0000313" key="1">
    <source>
        <dbReference type="EMBL" id="OCH88805.1"/>
    </source>
</evidence>
<name>A0A8E2AUY9_9APHY</name>
<dbReference type="EMBL" id="KV722443">
    <property type="protein sequence ID" value="OCH88805.1"/>
    <property type="molecule type" value="Genomic_DNA"/>
</dbReference>
<protein>
    <submittedName>
        <fullName evidence="1">Uncharacterized protein</fullName>
    </submittedName>
</protein>
<keyword evidence="2" id="KW-1185">Reference proteome</keyword>
<sequence length="149" mass="16443">MPYLPAGFRRTTDDHAHDRGGRTFARRSQSFQIRVIYFRPGGSHFLCWWAYLCGPSHTPTAANSAQGKSSDITVSYKHFLARTWFAGAFILSCAFSEDWRPHGPAGCGVQFPGSTGQVTIILVISAHMTGCCWTCTQVFAVLPRTTIVP</sequence>
<reference evidence="1 2" key="1">
    <citation type="submission" date="2016-07" db="EMBL/GenBank/DDBJ databases">
        <title>Draft genome of the white-rot fungus Obba rivulosa 3A-2.</title>
        <authorList>
            <consortium name="DOE Joint Genome Institute"/>
            <person name="Miettinen O."/>
            <person name="Riley R."/>
            <person name="Acob R."/>
            <person name="Barry K."/>
            <person name="Cullen D."/>
            <person name="De Vries R."/>
            <person name="Hainaut M."/>
            <person name="Hatakka A."/>
            <person name="Henrissat B."/>
            <person name="Hilden K."/>
            <person name="Kuo R."/>
            <person name="Labutti K."/>
            <person name="Lipzen A."/>
            <person name="Makela M.R."/>
            <person name="Sandor L."/>
            <person name="Spatafora J.W."/>
            <person name="Grigoriev I.V."/>
            <person name="Hibbett D.S."/>
        </authorList>
    </citation>
    <scope>NUCLEOTIDE SEQUENCE [LARGE SCALE GENOMIC DNA]</scope>
    <source>
        <strain evidence="1 2">3A-2</strain>
    </source>
</reference>
<dbReference type="Proteomes" id="UP000250043">
    <property type="component" value="Unassembled WGS sequence"/>
</dbReference>
<organism evidence="1 2">
    <name type="scientific">Obba rivulosa</name>
    <dbReference type="NCBI Taxonomy" id="1052685"/>
    <lineage>
        <taxon>Eukaryota</taxon>
        <taxon>Fungi</taxon>
        <taxon>Dikarya</taxon>
        <taxon>Basidiomycota</taxon>
        <taxon>Agaricomycotina</taxon>
        <taxon>Agaricomycetes</taxon>
        <taxon>Polyporales</taxon>
        <taxon>Gelatoporiaceae</taxon>
        <taxon>Obba</taxon>
    </lineage>
</organism>
<evidence type="ECO:0000313" key="2">
    <source>
        <dbReference type="Proteomes" id="UP000250043"/>
    </source>
</evidence>
<accession>A0A8E2AUY9</accession>
<dbReference type="AlphaFoldDB" id="A0A8E2AUY9"/>
<proteinExistence type="predicted"/>
<gene>
    <name evidence="1" type="ORF">OBBRIDRAFT_63693</name>
</gene>